<feature type="region of interest" description="Disordered" evidence="2">
    <location>
        <begin position="60"/>
        <end position="87"/>
    </location>
</feature>
<feature type="coiled-coil region" evidence="1">
    <location>
        <begin position="109"/>
        <end position="147"/>
    </location>
</feature>
<accession>A0A7D9M2Y2</accession>
<evidence type="ECO:0000313" key="4">
    <source>
        <dbReference type="Proteomes" id="UP001152795"/>
    </source>
</evidence>
<proteinExistence type="predicted"/>
<feature type="compositionally biased region" description="Low complexity" evidence="2">
    <location>
        <begin position="76"/>
        <end position="85"/>
    </location>
</feature>
<dbReference type="Proteomes" id="UP001152795">
    <property type="component" value="Unassembled WGS sequence"/>
</dbReference>
<feature type="compositionally biased region" description="Basic residues" evidence="2">
    <location>
        <begin position="64"/>
        <end position="75"/>
    </location>
</feature>
<evidence type="ECO:0000256" key="2">
    <source>
        <dbReference type="SAM" id="MobiDB-lite"/>
    </source>
</evidence>
<reference evidence="3" key="1">
    <citation type="submission" date="2020-04" db="EMBL/GenBank/DDBJ databases">
        <authorList>
            <person name="Alioto T."/>
            <person name="Alioto T."/>
            <person name="Gomez Garrido J."/>
        </authorList>
    </citation>
    <scope>NUCLEOTIDE SEQUENCE</scope>
    <source>
        <strain evidence="3">A484AB</strain>
    </source>
</reference>
<comment type="caution">
    <text evidence="3">The sequence shown here is derived from an EMBL/GenBank/DDBJ whole genome shotgun (WGS) entry which is preliminary data.</text>
</comment>
<dbReference type="EMBL" id="CACRXK020030191">
    <property type="protein sequence ID" value="CAB4042469.1"/>
    <property type="molecule type" value="Genomic_DNA"/>
</dbReference>
<gene>
    <name evidence="3" type="ORF">PACLA_8A030722</name>
</gene>
<name>A0A7D9M2Y2_PARCT</name>
<evidence type="ECO:0000256" key="1">
    <source>
        <dbReference type="SAM" id="Coils"/>
    </source>
</evidence>
<protein>
    <submittedName>
        <fullName evidence="3">Uncharacterized protein</fullName>
    </submittedName>
</protein>
<dbReference type="AlphaFoldDB" id="A0A7D9M2Y2"/>
<sequence>MRELTEAQERLDKTLESEMERITVFGRFETMSQETNQILKEVGAVICDLKKIDDDRCSMASSKYSRKSGRKKSSRHSTMSTTSSTRQRRLDLEAELACLKAKMSMVKVKEDLDIANRRALEQIEEKKIEIEREEKRVREQIEMATEKYEISKELAEKKARINACKRFEEEVGMPDFGDNDQISVDEHIKKFLDSQPNLSSNEAQTREVGNQAVPIVVNDQEPMATFQLNPLAPTYASNGQAINILPYRIQRPSTM</sequence>
<organism evidence="3 4">
    <name type="scientific">Paramuricea clavata</name>
    <name type="common">Red gorgonian</name>
    <name type="synonym">Violescent sea-whip</name>
    <dbReference type="NCBI Taxonomy" id="317549"/>
    <lineage>
        <taxon>Eukaryota</taxon>
        <taxon>Metazoa</taxon>
        <taxon>Cnidaria</taxon>
        <taxon>Anthozoa</taxon>
        <taxon>Octocorallia</taxon>
        <taxon>Malacalcyonacea</taxon>
        <taxon>Plexauridae</taxon>
        <taxon>Paramuricea</taxon>
    </lineage>
</organism>
<keyword evidence="1" id="KW-0175">Coiled coil</keyword>
<evidence type="ECO:0000313" key="3">
    <source>
        <dbReference type="EMBL" id="CAB4042469.1"/>
    </source>
</evidence>
<keyword evidence="4" id="KW-1185">Reference proteome</keyword>